<accession>A0AAV0Z3D5</accession>
<evidence type="ECO:0000313" key="2">
    <source>
        <dbReference type="EMBL" id="CAI8592261.1"/>
    </source>
</evidence>
<evidence type="ECO:0000313" key="3">
    <source>
        <dbReference type="Proteomes" id="UP001157006"/>
    </source>
</evidence>
<organism evidence="2 3">
    <name type="scientific">Vicia faba</name>
    <name type="common">Broad bean</name>
    <name type="synonym">Faba vulgaris</name>
    <dbReference type="NCBI Taxonomy" id="3906"/>
    <lineage>
        <taxon>Eukaryota</taxon>
        <taxon>Viridiplantae</taxon>
        <taxon>Streptophyta</taxon>
        <taxon>Embryophyta</taxon>
        <taxon>Tracheophyta</taxon>
        <taxon>Spermatophyta</taxon>
        <taxon>Magnoliopsida</taxon>
        <taxon>eudicotyledons</taxon>
        <taxon>Gunneridae</taxon>
        <taxon>Pentapetalae</taxon>
        <taxon>rosids</taxon>
        <taxon>fabids</taxon>
        <taxon>Fabales</taxon>
        <taxon>Fabaceae</taxon>
        <taxon>Papilionoideae</taxon>
        <taxon>50 kb inversion clade</taxon>
        <taxon>NPAAA clade</taxon>
        <taxon>Hologalegina</taxon>
        <taxon>IRL clade</taxon>
        <taxon>Fabeae</taxon>
        <taxon>Vicia</taxon>
    </lineage>
</organism>
<sequence length="103" mass="10985">MAMAMQSGIGISKILFIVGAGYTGTVLIKNGKLSNIIGELQSLVKGLEKYGDQNDEGGDGIGNHFATEMKTETDKVWDGASRLSDRPSSEHTEKISAMDIHDG</sequence>
<name>A0AAV0Z3D5_VICFA</name>
<feature type="region of interest" description="Disordered" evidence="1">
    <location>
        <begin position="76"/>
        <end position="103"/>
    </location>
</feature>
<keyword evidence="3" id="KW-1185">Reference proteome</keyword>
<proteinExistence type="predicted"/>
<dbReference type="PANTHER" id="PTHR46667">
    <property type="entry name" value="OS05G0182700 PROTEIN"/>
    <property type="match status" value="1"/>
</dbReference>
<gene>
    <name evidence="2" type="ORF">VFH_I030680</name>
</gene>
<evidence type="ECO:0000256" key="1">
    <source>
        <dbReference type="SAM" id="MobiDB-lite"/>
    </source>
</evidence>
<dbReference type="AlphaFoldDB" id="A0AAV0Z3D5"/>
<dbReference type="EMBL" id="OX451735">
    <property type="protein sequence ID" value="CAI8592261.1"/>
    <property type="molecule type" value="Genomic_DNA"/>
</dbReference>
<protein>
    <submittedName>
        <fullName evidence="2">Uncharacterized protein</fullName>
    </submittedName>
</protein>
<dbReference type="PANTHER" id="PTHR46667:SF6">
    <property type="entry name" value="OS01G0185100 PROTEIN"/>
    <property type="match status" value="1"/>
</dbReference>
<dbReference type="Proteomes" id="UP001157006">
    <property type="component" value="Chromosome 1S"/>
</dbReference>
<reference evidence="2 3" key="1">
    <citation type="submission" date="2023-01" db="EMBL/GenBank/DDBJ databases">
        <authorList>
            <person name="Kreplak J."/>
        </authorList>
    </citation>
    <scope>NUCLEOTIDE SEQUENCE [LARGE SCALE GENOMIC DNA]</scope>
</reference>